<dbReference type="Proteomes" id="UP001529340">
    <property type="component" value="Unassembled WGS sequence"/>
</dbReference>
<feature type="transmembrane region" description="Helical" evidence="1">
    <location>
        <begin position="6"/>
        <end position="25"/>
    </location>
</feature>
<dbReference type="EMBL" id="JAUDCG010000010">
    <property type="protein sequence ID" value="MDM8156675.1"/>
    <property type="molecule type" value="Genomic_DNA"/>
</dbReference>
<evidence type="ECO:0000256" key="1">
    <source>
        <dbReference type="SAM" id="Phobius"/>
    </source>
</evidence>
<evidence type="ECO:0000313" key="2">
    <source>
        <dbReference type="EMBL" id="MDM8156675.1"/>
    </source>
</evidence>
<keyword evidence="1" id="KW-1133">Transmembrane helix</keyword>
<reference evidence="2 3" key="2">
    <citation type="submission" date="2023-06" db="EMBL/GenBank/DDBJ databases">
        <title>Identification and characterization of horizontal gene transfer across gut microbiota members of farm animals based on homology search.</title>
        <authorList>
            <person name="Schwarzerova J."/>
            <person name="Nykrynova M."/>
            <person name="Jureckova K."/>
            <person name="Cejkova D."/>
            <person name="Rychlik I."/>
        </authorList>
    </citation>
    <scope>NUCLEOTIDE SEQUENCE [LARGE SCALE GENOMIC DNA]</scope>
    <source>
        <strain evidence="2 3">ET39</strain>
    </source>
</reference>
<evidence type="ECO:0000313" key="3">
    <source>
        <dbReference type="Proteomes" id="UP001529340"/>
    </source>
</evidence>
<gene>
    <name evidence="2" type="ORF">QUV96_03355</name>
</gene>
<keyword evidence="3" id="KW-1185">Reference proteome</keyword>
<keyword evidence="1" id="KW-0812">Transmembrane</keyword>
<name>A0ABT7UBB7_9FIRM</name>
<accession>A0ABT7UBB7</accession>
<comment type="caution">
    <text evidence="2">The sequence shown here is derived from an EMBL/GenBank/DDBJ whole genome shotgun (WGS) entry which is preliminary data.</text>
</comment>
<organism evidence="2 3">
    <name type="scientific">Amedibacillus dolichus</name>
    <dbReference type="NCBI Taxonomy" id="31971"/>
    <lineage>
        <taxon>Bacteria</taxon>
        <taxon>Bacillati</taxon>
        <taxon>Bacillota</taxon>
        <taxon>Erysipelotrichia</taxon>
        <taxon>Erysipelotrichales</taxon>
        <taxon>Erysipelotrichaceae</taxon>
        <taxon>Amedibacillus</taxon>
    </lineage>
</organism>
<protein>
    <submittedName>
        <fullName evidence="2">Uncharacterized protein</fullName>
    </submittedName>
</protein>
<sequence>METKTYLIVIMILLIAGEPIVQHLLKKKYRRQIDACFSAHQWEVLEELLNKKIVRFLFSPFDLEYVRLNAGMAQGNRKRIDDQFDLLLRMRLNERQKSIVCLNGFNYYLAENDRKKTSRFYRLVNELKDEQIKRSVRISYDIFVEKGYRYLDEVLASYATCSAEEKYVHEYLLSEMYRNQGDEEQALHFEQLSKAHGR</sequence>
<proteinExistence type="predicted"/>
<dbReference type="RefSeq" id="WP_289607140.1">
    <property type="nucleotide sequence ID" value="NZ_JAUDCG010000010.1"/>
</dbReference>
<reference evidence="3" key="1">
    <citation type="submission" date="2023-06" db="EMBL/GenBank/DDBJ databases">
        <title>Identification and characterization of horizontal gene transfer across gut microbiota members of farm animals based on homology search.</title>
        <authorList>
            <person name="Zeman M."/>
            <person name="Kubasova T."/>
            <person name="Jahodarova E."/>
            <person name="Nykrynova M."/>
            <person name="Rychlik I."/>
        </authorList>
    </citation>
    <scope>NUCLEOTIDE SEQUENCE [LARGE SCALE GENOMIC DNA]</scope>
    <source>
        <strain evidence="3">ET39</strain>
    </source>
</reference>
<keyword evidence="1" id="KW-0472">Membrane</keyword>